<dbReference type="InterPro" id="IPR016073">
    <property type="entry name" value="Skp1_comp_POZ"/>
</dbReference>
<dbReference type="Proteomes" id="UP000315295">
    <property type="component" value="Unassembled WGS sequence"/>
</dbReference>
<dbReference type="EMBL" id="VIEB01000413">
    <property type="protein sequence ID" value="TQD91623.1"/>
    <property type="molecule type" value="Genomic_DNA"/>
</dbReference>
<name>A0A540LYQ3_MALBA</name>
<dbReference type="GO" id="GO:0016567">
    <property type="term" value="P:protein ubiquitination"/>
    <property type="evidence" value="ECO:0007669"/>
    <property type="project" value="UniProtKB-UniPathway"/>
</dbReference>
<dbReference type="Pfam" id="PF03931">
    <property type="entry name" value="Skp1_POZ"/>
    <property type="match status" value="1"/>
</dbReference>
<evidence type="ECO:0000256" key="3">
    <source>
        <dbReference type="ARBA" id="ARBA00022786"/>
    </source>
</evidence>
<dbReference type="SMART" id="SM00512">
    <property type="entry name" value="Skp1"/>
    <property type="match status" value="1"/>
</dbReference>
<dbReference type="PANTHER" id="PTHR11165">
    <property type="entry name" value="SKP1"/>
    <property type="match status" value="1"/>
</dbReference>
<dbReference type="SUPFAM" id="SSF54695">
    <property type="entry name" value="POZ domain"/>
    <property type="match status" value="1"/>
</dbReference>
<evidence type="ECO:0000313" key="6">
    <source>
        <dbReference type="Proteomes" id="UP000315295"/>
    </source>
</evidence>
<accession>A0A540LYQ3</accession>
<organism evidence="5 6">
    <name type="scientific">Malus baccata</name>
    <name type="common">Siberian crab apple</name>
    <name type="synonym">Pyrus baccata</name>
    <dbReference type="NCBI Taxonomy" id="106549"/>
    <lineage>
        <taxon>Eukaryota</taxon>
        <taxon>Viridiplantae</taxon>
        <taxon>Streptophyta</taxon>
        <taxon>Embryophyta</taxon>
        <taxon>Tracheophyta</taxon>
        <taxon>Spermatophyta</taxon>
        <taxon>Magnoliopsida</taxon>
        <taxon>eudicotyledons</taxon>
        <taxon>Gunneridae</taxon>
        <taxon>Pentapetalae</taxon>
        <taxon>rosids</taxon>
        <taxon>fabids</taxon>
        <taxon>Rosales</taxon>
        <taxon>Rosaceae</taxon>
        <taxon>Amygdaloideae</taxon>
        <taxon>Maleae</taxon>
        <taxon>Malus</taxon>
    </lineage>
</organism>
<gene>
    <name evidence="5" type="ORF">C1H46_022806</name>
</gene>
<keyword evidence="6" id="KW-1185">Reference proteome</keyword>
<dbReference type="STRING" id="106549.A0A540LYQ3"/>
<dbReference type="InterPro" id="IPR016897">
    <property type="entry name" value="SKP1"/>
</dbReference>
<comment type="pathway">
    <text evidence="1">Protein modification; protein ubiquitination.</text>
</comment>
<evidence type="ECO:0000313" key="5">
    <source>
        <dbReference type="EMBL" id="TQD91623.1"/>
    </source>
</evidence>
<dbReference type="Gene3D" id="3.30.710.10">
    <property type="entry name" value="Potassium Channel Kv1.1, Chain A"/>
    <property type="match status" value="1"/>
</dbReference>
<evidence type="ECO:0000256" key="2">
    <source>
        <dbReference type="ARBA" id="ARBA00009993"/>
    </source>
</evidence>
<comment type="similarity">
    <text evidence="2">Belongs to the SKP1 family.</text>
</comment>
<reference evidence="5 6" key="1">
    <citation type="journal article" date="2019" name="G3 (Bethesda)">
        <title>Sequencing of a Wild Apple (Malus baccata) Genome Unravels the Differences Between Cultivated and Wild Apple Species Regarding Disease Resistance and Cold Tolerance.</title>
        <authorList>
            <person name="Chen X."/>
        </authorList>
    </citation>
    <scope>NUCLEOTIDE SEQUENCE [LARGE SCALE GENOMIC DNA]</scope>
    <source>
        <strain evidence="6">cv. Shandingzi</strain>
        <tissue evidence="5">Leaves</tissue>
    </source>
</reference>
<dbReference type="AlphaFoldDB" id="A0A540LYQ3"/>
<dbReference type="GO" id="GO:0006511">
    <property type="term" value="P:ubiquitin-dependent protein catabolic process"/>
    <property type="evidence" value="ECO:0007669"/>
    <property type="project" value="InterPro"/>
</dbReference>
<evidence type="ECO:0000256" key="1">
    <source>
        <dbReference type="ARBA" id="ARBA00004906"/>
    </source>
</evidence>
<evidence type="ECO:0000259" key="4">
    <source>
        <dbReference type="Pfam" id="PF03931"/>
    </source>
</evidence>
<sequence length="115" mass="13138">MYPDEQILKSKIELLNMTNTNTVDYAMDIHNLTSREVFEVDETIAMESHTIKQMVEDDYANNAIPLPNVTSHIVTKVIEYGQKHVELRDGDSTDVGKSGDWTIKKFVGLHQRDQS</sequence>
<dbReference type="GO" id="GO:0009867">
    <property type="term" value="P:jasmonic acid mediated signaling pathway"/>
    <property type="evidence" value="ECO:0007669"/>
    <property type="project" value="UniProtKB-ARBA"/>
</dbReference>
<feature type="domain" description="SKP1 component POZ" evidence="4">
    <location>
        <begin position="36"/>
        <end position="85"/>
    </location>
</feature>
<proteinExistence type="inferred from homology"/>
<protein>
    <recommendedName>
        <fullName evidence="4">SKP1 component POZ domain-containing protein</fullName>
    </recommendedName>
</protein>
<dbReference type="InterPro" id="IPR011333">
    <property type="entry name" value="SKP1/BTB/POZ_sf"/>
</dbReference>
<dbReference type="UniPathway" id="UPA00143"/>
<dbReference type="InterPro" id="IPR001232">
    <property type="entry name" value="SKP1-like"/>
</dbReference>
<keyword evidence="3" id="KW-0833">Ubl conjugation pathway</keyword>
<comment type="caution">
    <text evidence="5">The sequence shown here is derived from an EMBL/GenBank/DDBJ whole genome shotgun (WGS) entry which is preliminary data.</text>
</comment>